<accession>A0A0G0PT64</accession>
<organism evidence="1 2">
    <name type="scientific">Candidatus Woesebacteria bacterium GW2011_GWA1_39_8</name>
    <dbReference type="NCBI Taxonomy" id="1618552"/>
    <lineage>
        <taxon>Bacteria</taxon>
        <taxon>Candidatus Woeseibacteriota</taxon>
    </lineage>
</organism>
<proteinExistence type="predicted"/>
<evidence type="ECO:0000313" key="1">
    <source>
        <dbReference type="EMBL" id="KKR28266.1"/>
    </source>
</evidence>
<name>A0A0G0PT64_9BACT</name>
<gene>
    <name evidence="1" type="ORF">UT61_C0053G0002</name>
</gene>
<comment type="caution">
    <text evidence="1">The sequence shown here is derived from an EMBL/GenBank/DDBJ whole genome shotgun (WGS) entry which is preliminary data.</text>
</comment>
<dbReference type="EMBL" id="LBXL01000053">
    <property type="protein sequence ID" value="KKR28266.1"/>
    <property type="molecule type" value="Genomic_DNA"/>
</dbReference>
<sequence>MNIQLANLSTDLRRISNWLYEGKIGFVNNYIVKIRDKYQIDNPVGPYDDVWKEIALIAQGHEGRLRSADRATTLSSILLQEALKSEK</sequence>
<dbReference type="AlphaFoldDB" id="A0A0G0PT64"/>
<reference evidence="1 2" key="1">
    <citation type="journal article" date="2015" name="Nature">
        <title>rRNA introns, odd ribosomes, and small enigmatic genomes across a large radiation of phyla.</title>
        <authorList>
            <person name="Brown C.T."/>
            <person name="Hug L.A."/>
            <person name="Thomas B.C."/>
            <person name="Sharon I."/>
            <person name="Castelle C.J."/>
            <person name="Singh A."/>
            <person name="Wilkins M.J."/>
            <person name="Williams K.H."/>
            <person name="Banfield J.F."/>
        </authorList>
    </citation>
    <scope>NUCLEOTIDE SEQUENCE [LARGE SCALE GENOMIC DNA]</scope>
</reference>
<evidence type="ECO:0000313" key="2">
    <source>
        <dbReference type="Proteomes" id="UP000034793"/>
    </source>
</evidence>
<protein>
    <submittedName>
        <fullName evidence="1">Uncharacterized protein</fullName>
    </submittedName>
</protein>
<dbReference type="Proteomes" id="UP000034793">
    <property type="component" value="Unassembled WGS sequence"/>
</dbReference>